<evidence type="ECO:0000256" key="1">
    <source>
        <dbReference type="SAM" id="MobiDB-lite"/>
    </source>
</evidence>
<evidence type="ECO:0000256" key="2">
    <source>
        <dbReference type="SAM" id="SignalP"/>
    </source>
</evidence>
<feature type="compositionally biased region" description="Polar residues" evidence="1">
    <location>
        <begin position="341"/>
        <end position="353"/>
    </location>
</feature>
<feature type="region of interest" description="Disordered" evidence="1">
    <location>
        <begin position="183"/>
        <end position="254"/>
    </location>
</feature>
<feature type="chain" id="PRO_5009524201" evidence="2">
    <location>
        <begin position="24"/>
        <end position="444"/>
    </location>
</feature>
<protein>
    <submittedName>
        <fullName evidence="3">Uncharacterized protein</fullName>
    </submittedName>
</protein>
<feature type="signal peptide" evidence="2">
    <location>
        <begin position="1"/>
        <end position="23"/>
    </location>
</feature>
<feature type="region of interest" description="Disordered" evidence="1">
    <location>
        <begin position="341"/>
        <end position="360"/>
    </location>
</feature>
<accession>A0A1F6EKH2</accession>
<keyword evidence="2" id="KW-0732">Signal</keyword>
<evidence type="ECO:0000313" key="3">
    <source>
        <dbReference type="EMBL" id="OGG74137.1"/>
    </source>
</evidence>
<dbReference type="EMBL" id="MFMA01000005">
    <property type="protein sequence ID" value="OGG74137.1"/>
    <property type="molecule type" value="Genomic_DNA"/>
</dbReference>
<reference evidence="3 4" key="1">
    <citation type="journal article" date="2016" name="Nat. Commun.">
        <title>Thousands of microbial genomes shed light on interconnected biogeochemical processes in an aquifer system.</title>
        <authorList>
            <person name="Anantharaman K."/>
            <person name="Brown C.T."/>
            <person name="Hug L.A."/>
            <person name="Sharon I."/>
            <person name="Castelle C.J."/>
            <person name="Probst A.J."/>
            <person name="Thomas B.C."/>
            <person name="Singh A."/>
            <person name="Wilkins M.J."/>
            <person name="Karaoz U."/>
            <person name="Brodie E.L."/>
            <person name="Williams K.H."/>
            <person name="Hubbard S.S."/>
            <person name="Banfield J.F."/>
        </authorList>
    </citation>
    <scope>NUCLEOTIDE SEQUENCE [LARGE SCALE GENOMIC DNA]</scope>
</reference>
<proteinExistence type="predicted"/>
<comment type="caution">
    <text evidence="3">The sequence shown here is derived from an EMBL/GenBank/DDBJ whole genome shotgun (WGS) entry which is preliminary data.</text>
</comment>
<dbReference type="Proteomes" id="UP000178427">
    <property type="component" value="Unassembled WGS sequence"/>
</dbReference>
<feature type="compositionally biased region" description="Gly residues" evidence="1">
    <location>
        <begin position="191"/>
        <end position="200"/>
    </location>
</feature>
<gene>
    <name evidence="3" type="ORF">A3A40_03160</name>
</gene>
<evidence type="ECO:0000313" key="4">
    <source>
        <dbReference type="Proteomes" id="UP000178427"/>
    </source>
</evidence>
<name>A0A1F6EKH2_9BACT</name>
<dbReference type="AlphaFoldDB" id="A0A1F6EKH2"/>
<sequence length="444" mass="46434">MTLRLPLILLLAFALAVPFVSHAAKLTTGNESCIPVYEECGCSQRKNSKGQCVPGINRWKCQCDETPPGGKVTAICVHQLDCKGTGTEKGGLGDAKGFLDIIKGVMDLLKPKEQPQSPQQQQQPQTGTQGCTKYYQVTTPSTDPCAYYVPPTSTSLLNTPTGTQQNNLTSELLNALSGGTGNGLDNVFGEEGSGGSGSGGNVSDLLNGITGDNEDESTTTSTRDSTTATATTSDGRVDYTGTKGKGVNVQSGTRGDIEVTGTGATVVAGARDSEANTEVAGFYGGDAMGGQPQGVVANMCRNRPWADSIVTYVIPPSFFDSLCVWRGYQVGVPKAPSPPVLNQQVKQGTTSPATPKVQLPSEPAEVEIWAVPERVPLGTRTSVFWNTRGVESCTVTSPDGSFNESTLSGGASTVPLTGPTTFTISCLTQDNKPVTDYVIVNLTI</sequence>
<dbReference type="STRING" id="1798513.A3A40_03160"/>
<feature type="compositionally biased region" description="Low complexity" evidence="1">
    <location>
        <begin position="218"/>
        <end position="234"/>
    </location>
</feature>
<organism evidence="3 4">
    <name type="scientific">Candidatus Kaiserbacteria bacterium RIFCSPLOWO2_01_FULL_54_20</name>
    <dbReference type="NCBI Taxonomy" id="1798513"/>
    <lineage>
        <taxon>Bacteria</taxon>
        <taxon>Candidatus Kaiseribacteriota</taxon>
    </lineage>
</organism>